<gene>
    <name evidence="3" type="primary">dtd</name>
    <name evidence="4" type="ORF">E4K63_08035</name>
</gene>
<dbReference type="Proteomes" id="UP000502004">
    <property type="component" value="Chromosome"/>
</dbReference>
<protein>
    <recommendedName>
        <fullName evidence="3">D-aminoacyl-tRNA deacylase</fullName>
        <shortName evidence="3">DTD</shortName>
        <ecNumber evidence="3">3.1.1.96</ecNumber>
    </recommendedName>
    <alternativeName>
        <fullName evidence="3">Gly-tRNA(Ala) deacylase</fullName>
        <ecNumber evidence="3">3.1.1.-</ecNumber>
    </alternativeName>
</protein>
<dbReference type="NCBIfam" id="TIGR00256">
    <property type="entry name" value="D-aminoacyl-tRNA deacylase"/>
    <property type="match status" value="1"/>
</dbReference>
<keyword evidence="3" id="KW-0963">Cytoplasm</keyword>
<dbReference type="AlphaFoldDB" id="A0AAE7CRU3"/>
<dbReference type="PANTHER" id="PTHR10472:SF5">
    <property type="entry name" value="D-AMINOACYL-TRNA DEACYLASE 1"/>
    <property type="match status" value="1"/>
</dbReference>
<dbReference type="EC" id="3.1.1.96" evidence="3"/>
<comment type="similarity">
    <text evidence="1 3">Belongs to the DTD family.</text>
</comment>
<keyword evidence="3" id="KW-0820">tRNA-binding</keyword>
<evidence type="ECO:0000256" key="1">
    <source>
        <dbReference type="ARBA" id="ARBA00009673"/>
    </source>
</evidence>
<comment type="subcellular location">
    <subcellularLocation>
        <location evidence="3">Cytoplasm</location>
    </subcellularLocation>
</comment>
<dbReference type="GO" id="GO:0019478">
    <property type="term" value="P:D-amino acid catabolic process"/>
    <property type="evidence" value="ECO:0007669"/>
    <property type="project" value="UniProtKB-UniRule"/>
</dbReference>
<dbReference type="PANTHER" id="PTHR10472">
    <property type="entry name" value="D-TYROSYL-TRNA TYR DEACYLASE"/>
    <property type="match status" value="1"/>
</dbReference>
<comment type="subunit">
    <text evidence="3">Homodimer.</text>
</comment>
<dbReference type="HAMAP" id="MF_00518">
    <property type="entry name" value="Deacylase_Dtd"/>
    <property type="match status" value="1"/>
</dbReference>
<keyword evidence="3" id="KW-0694">RNA-binding</keyword>
<sequence>MISIIQRVSSASVIVDDTTIAKIDQGILALVCIEKEDNSNNFNKIADKILKYRIFEDEANKMNLSLQDIRGGIILVPQFTLAANTTKGNRPSFSDGCPLAIAKDKFENLLQIFRDKYPNTQAGVFGADMKVSLINDGPVTFSFKV</sequence>
<accession>A0AAE7CRU3</accession>
<dbReference type="RefSeq" id="WP_133940947.1">
    <property type="nucleotide sequence ID" value="NZ_CP038241.1"/>
</dbReference>
<dbReference type="GO" id="GO:0106026">
    <property type="term" value="F:Gly-tRNA(Ala) deacylase activity"/>
    <property type="evidence" value="ECO:0007669"/>
    <property type="project" value="UniProtKB-UniRule"/>
</dbReference>
<keyword evidence="5" id="KW-1185">Reference proteome</keyword>
<comment type="catalytic activity">
    <reaction evidence="3">
        <text>a D-aminoacyl-tRNA + H2O = a tRNA + a D-alpha-amino acid + H(+)</text>
        <dbReference type="Rhea" id="RHEA:13953"/>
        <dbReference type="Rhea" id="RHEA-COMP:10123"/>
        <dbReference type="Rhea" id="RHEA-COMP:10124"/>
        <dbReference type="ChEBI" id="CHEBI:15377"/>
        <dbReference type="ChEBI" id="CHEBI:15378"/>
        <dbReference type="ChEBI" id="CHEBI:59871"/>
        <dbReference type="ChEBI" id="CHEBI:78442"/>
        <dbReference type="ChEBI" id="CHEBI:79333"/>
        <dbReference type="EC" id="3.1.1.96"/>
    </reaction>
</comment>
<comment type="function">
    <text evidence="3">An aminoacyl-tRNA editing enzyme that deacylates mischarged D-aminoacyl-tRNAs. Also deacylates mischarged glycyl-tRNA(Ala), protecting cells against glycine mischarging by AlaRS. Acts via tRNA-based rather than protein-based catalysis; rejects L-amino acids rather than detecting D-amino acids in the active site. By recycling D-aminoacyl-tRNA to D-amino acids and free tRNA molecules, this enzyme counteracts the toxicity associated with the formation of D-aminoacyl-tRNA entities in vivo and helps enforce protein L-homochirality.</text>
</comment>
<dbReference type="GO" id="GO:0051500">
    <property type="term" value="F:D-tyrosyl-tRNA(Tyr) deacylase activity"/>
    <property type="evidence" value="ECO:0007669"/>
    <property type="project" value="TreeGrafter"/>
</dbReference>
<dbReference type="EMBL" id="CP038241">
    <property type="protein sequence ID" value="QIV96779.1"/>
    <property type="molecule type" value="Genomic_DNA"/>
</dbReference>
<dbReference type="GO" id="GO:0005737">
    <property type="term" value="C:cytoplasm"/>
    <property type="evidence" value="ECO:0007669"/>
    <property type="project" value="UniProtKB-SubCell"/>
</dbReference>
<evidence type="ECO:0000313" key="5">
    <source>
        <dbReference type="Proteomes" id="UP000502004"/>
    </source>
</evidence>
<evidence type="ECO:0000256" key="3">
    <source>
        <dbReference type="HAMAP-Rule" id="MF_00518"/>
    </source>
</evidence>
<feature type="short sequence motif" description="Gly-cisPro motif, important for rejection of L-amino acids" evidence="3">
    <location>
        <begin position="137"/>
        <end position="138"/>
    </location>
</feature>
<comment type="domain">
    <text evidence="3">A Gly-cisPro motif from one monomer fits into the active site of the other monomer to allow specific chiral rejection of L-amino acids.</text>
</comment>
<dbReference type="InterPro" id="IPR023509">
    <property type="entry name" value="DTD-like_sf"/>
</dbReference>
<organism evidence="4 5">
    <name type="scientific">Allofrancisella inopinata</name>
    <dbReference type="NCBI Taxonomy" id="1085647"/>
    <lineage>
        <taxon>Bacteria</taxon>
        <taxon>Pseudomonadati</taxon>
        <taxon>Pseudomonadota</taxon>
        <taxon>Gammaproteobacteria</taxon>
        <taxon>Thiotrichales</taxon>
        <taxon>Francisellaceae</taxon>
        <taxon>Allofrancisella</taxon>
    </lineage>
</organism>
<proteinExistence type="inferred from homology"/>
<dbReference type="FunFam" id="3.50.80.10:FF:000001">
    <property type="entry name" value="D-aminoacyl-tRNA deacylase"/>
    <property type="match status" value="1"/>
</dbReference>
<keyword evidence="2 3" id="KW-0378">Hydrolase</keyword>
<comment type="catalytic activity">
    <reaction evidence="3">
        <text>glycyl-tRNA(Ala) + H2O = tRNA(Ala) + glycine + H(+)</text>
        <dbReference type="Rhea" id="RHEA:53744"/>
        <dbReference type="Rhea" id="RHEA-COMP:9657"/>
        <dbReference type="Rhea" id="RHEA-COMP:13640"/>
        <dbReference type="ChEBI" id="CHEBI:15377"/>
        <dbReference type="ChEBI" id="CHEBI:15378"/>
        <dbReference type="ChEBI" id="CHEBI:57305"/>
        <dbReference type="ChEBI" id="CHEBI:78442"/>
        <dbReference type="ChEBI" id="CHEBI:78522"/>
    </reaction>
</comment>
<dbReference type="KEGG" id="aii:E4K63_08035"/>
<dbReference type="EC" id="3.1.1.-" evidence="3"/>
<name>A0AAE7CRU3_9GAMM</name>
<dbReference type="GO" id="GO:0043908">
    <property type="term" value="F:Ser(Gly)-tRNA(Ala) hydrolase activity"/>
    <property type="evidence" value="ECO:0007669"/>
    <property type="project" value="UniProtKB-UniRule"/>
</dbReference>
<evidence type="ECO:0000256" key="2">
    <source>
        <dbReference type="ARBA" id="ARBA00022801"/>
    </source>
</evidence>
<dbReference type="Gene3D" id="3.50.80.10">
    <property type="entry name" value="D-tyrosyl-tRNA(Tyr) deacylase"/>
    <property type="match status" value="1"/>
</dbReference>
<evidence type="ECO:0000313" key="4">
    <source>
        <dbReference type="EMBL" id="QIV96779.1"/>
    </source>
</evidence>
<dbReference type="GO" id="GO:0000049">
    <property type="term" value="F:tRNA binding"/>
    <property type="evidence" value="ECO:0007669"/>
    <property type="project" value="UniProtKB-UniRule"/>
</dbReference>
<dbReference type="InterPro" id="IPR003732">
    <property type="entry name" value="Daa-tRNA_deacyls_DTD"/>
</dbReference>
<dbReference type="SUPFAM" id="SSF69500">
    <property type="entry name" value="DTD-like"/>
    <property type="match status" value="1"/>
</dbReference>
<dbReference type="Pfam" id="PF02580">
    <property type="entry name" value="Tyr_Deacylase"/>
    <property type="match status" value="1"/>
</dbReference>
<reference evidence="4 5" key="1">
    <citation type="submission" date="2019-03" db="EMBL/GenBank/DDBJ databases">
        <title>Complete Genome Sequence of Allofrancisella inopinata Strain SYSU YG23 Isolated from Water-Cooling Systems in China.</title>
        <authorList>
            <person name="Ohrman C."/>
            <person name="Uneklint I."/>
            <person name="Sjodin A."/>
        </authorList>
    </citation>
    <scope>NUCLEOTIDE SEQUENCE [LARGE SCALE GENOMIC DNA]</scope>
    <source>
        <strain evidence="4 5">SYSU YG23</strain>
    </source>
</reference>